<feature type="compositionally biased region" description="Acidic residues" evidence="1">
    <location>
        <begin position="382"/>
        <end position="395"/>
    </location>
</feature>
<feature type="compositionally biased region" description="Polar residues" evidence="1">
    <location>
        <begin position="419"/>
        <end position="433"/>
    </location>
</feature>
<feature type="region of interest" description="Disordered" evidence="1">
    <location>
        <begin position="57"/>
        <end position="99"/>
    </location>
</feature>
<proteinExistence type="predicted"/>
<comment type="caution">
    <text evidence="2">The sequence shown here is derived from an EMBL/GenBank/DDBJ whole genome shotgun (WGS) entry which is preliminary data.</text>
</comment>
<feature type="region of interest" description="Disordered" evidence="1">
    <location>
        <begin position="349"/>
        <end position="507"/>
    </location>
</feature>
<evidence type="ECO:0000313" key="3">
    <source>
        <dbReference type="Proteomes" id="UP000321518"/>
    </source>
</evidence>
<organism evidence="2 3">
    <name type="scientific">Rhodotorula toruloides</name>
    <name type="common">Yeast</name>
    <name type="synonym">Rhodosporidium toruloides</name>
    <dbReference type="NCBI Taxonomy" id="5286"/>
    <lineage>
        <taxon>Eukaryota</taxon>
        <taxon>Fungi</taxon>
        <taxon>Dikarya</taxon>
        <taxon>Basidiomycota</taxon>
        <taxon>Pucciniomycotina</taxon>
        <taxon>Microbotryomycetes</taxon>
        <taxon>Sporidiobolales</taxon>
        <taxon>Sporidiobolaceae</taxon>
        <taxon>Rhodotorula</taxon>
    </lineage>
</organism>
<dbReference type="OrthoDB" id="2524207at2759"/>
<feature type="compositionally biased region" description="Acidic residues" evidence="1">
    <location>
        <begin position="156"/>
        <end position="169"/>
    </location>
</feature>
<feature type="compositionally biased region" description="Polar residues" evidence="1">
    <location>
        <begin position="193"/>
        <end position="207"/>
    </location>
</feature>
<evidence type="ECO:0000313" key="2">
    <source>
        <dbReference type="EMBL" id="GEM11567.1"/>
    </source>
</evidence>
<reference evidence="2 3" key="1">
    <citation type="submission" date="2019-07" db="EMBL/GenBank/DDBJ databases">
        <title>Rhodotorula toruloides NBRC10032 genome sequencing.</title>
        <authorList>
            <person name="Shida Y."/>
            <person name="Takaku H."/>
            <person name="Ogasawara W."/>
            <person name="Mori K."/>
        </authorList>
    </citation>
    <scope>NUCLEOTIDE SEQUENCE [LARGE SCALE GENOMIC DNA]</scope>
    <source>
        <strain evidence="2 3">NBRC10032</strain>
    </source>
</reference>
<accession>A0A511KMK1</accession>
<feature type="region of interest" description="Disordered" evidence="1">
    <location>
        <begin position="283"/>
        <end position="326"/>
    </location>
</feature>
<feature type="compositionally biased region" description="Gly residues" evidence="1">
    <location>
        <begin position="179"/>
        <end position="189"/>
    </location>
</feature>
<feature type="compositionally biased region" description="Acidic residues" evidence="1">
    <location>
        <begin position="215"/>
        <end position="239"/>
    </location>
</feature>
<dbReference type="AlphaFoldDB" id="A0A511KMK1"/>
<feature type="compositionally biased region" description="Low complexity" evidence="1">
    <location>
        <begin position="468"/>
        <end position="487"/>
    </location>
</feature>
<dbReference type="Proteomes" id="UP000321518">
    <property type="component" value="Unassembled WGS sequence"/>
</dbReference>
<name>A0A511KMK1_RHOTO</name>
<feature type="compositionally biased region" description="Basic and acidic residues" evidence="1">
    <location>
        <begin position="17"/>
        <end position="29"/>
    </location>
</feature>
<feature type="compositionally biased region" description="Basic and acidic residues" evidence="1">
    <location>
        <begin position="358"/>
        <end position="367"/>
    </location>
</feature>
<sequence length="507" mass="55112">MASADLPSPCKKPSYARTDDPPQRRDPTDLRGSLAEQARTQWAEEIKMRAFKGRAGVNLGYSTSSSSSSSLPAPSLPPRRPLGPSRTEPHLSFAPSPHAWQTSKDILDSVYAVPRLKRADELRPMWETGSSDGREARKMEGDDSGFFGAPGRMDVEREEEDGDGFDLDEAFGPAKTGFSFGGLLAGRQGGQADESQGSNSTTRTVTQRLKRAFEEEQEEAKDEDDQEMAPTDVEDEGDDQPGPLDDPPQRRDPTDLRGSLAEQARTQWAEEIKMRAFKGRAGVNLGYSTSSSSSSSLPAPSLPPRRPLGPSRTEPHLSFAPSPHAWQTSKDILDSVYAVPRLKRADELRPMWETGSSDGREARKMEGDDSGFFGAPGRMDVEREEEDGDGFDLDEAFGPAKTGFSFGGLLAGRQGGQADESQGSNSTTRTVTQRLKRAFEEEQEEAKDEDDQEMAPTDVEDEGDDQPGPLGASLRGAAAGRRTAGLRKGWGKTQSLPASAFESMVDF</sequence>
<feature type="compositionally biased region" description="Gly residues" evidence="1">
    <location>
        <begin position="405"/>
        <end position="415"/>
    </location>
</feature>
<evidence type="ECO:0000256" key="1">
    <source>
        <dbReference type="SAM" id="MobiDB-lite"/>
    </source>
</evidence>
<feature type="compositionally biased region" description="Basic and acidic residues" evidence="1">
    <location>
        <begin position="132"/>
        <end position="141"/>
    </location>
</feature>
<gene>
    <name evidence="2" type="ORF">Rt10032_c16g5584</name>
</gene>
<feature type="compositionally biased region" description="Low complexity" evidence="1">
    <location>
        <begin position="62"/>
        <end position="73"/>
    </location>
</feature>
<protein>
    <submittedName>
        <fullName evidence="2">Membrane protein</fullName>
    </submittedName>
</protein>
<feature type="compositionally biased region" description="Low complexity" evidence="1">
    <location>
        <begin position="288"/>
        <end position="299"/>
    </location>
</feature>
<feature type="region of interest" description="Disordered" evidence="1">
    <location>
        <begin position="123"/>
        <end position="267"/>
    </location>
</feature>
<dbReference type="EMBL" id="BJWK01000016">
    <property type="protein sequence ID" value="GEM11567.1"/>
    <property type="molecule type" value="Genomic_DNA"/>
</dbReference>
<feature type="compositionally biased region" description="Acidic residues" evidence="1">
    <location>
        <begin position="441"/>
        <end position="465"/>
    </location>
</feature>
<feature type="region of interest" description="Disordered" evidence="1">
    <location>
        <begin position="1"/>
        <end position="35"/>
    </location>
</feature>